<keyword evidence="2" id="KW-1185">Reference proteome</keyword>
<organism evidence="1 2">
    <name type="scientific">Ambrosiozyma monospora</name>
    <name type="common">Yeast</name>
    <name type="synonym">Endomycopsis monosporus</name>
    <dbReference type="NCBI Taxonomy" id="43982"/>
    <lineage>
        <taxon>Eukaryota</taxon>
        <taxon>Fungi</taxon>
        <taxon>Dikarya</taxon>
        <taxon>Ascomycota</taxon>
        <taxon>Saccharomycotina</taxon>
        <taxon>Pichiomycetes</taxon>
        <taxon>Pichiales</taxon>
        <taxon>Pichiaceae</taxon>
        <taxon>Ambrosiozyma</taxon>
    </lineage>
</organism>
<reference evidence="1" key="1">
    <citation type="submission" date="2023-04" db="EMBL/GenBank/DDBJ databases">
        <title>Ambrosiozyma monospora NBRC 10751.</title>
        <authorList>
            <person name="Ichikawa N."/>
            <person name="Sato H."/>
            <person name="Tonouchi N."/>
        </authorList>
    </citation>
    <scope>NUCLEOTIDE SEQUENCE</scope>
    <source>
        <strain evidence="1">NBRC 10751</strain>
    </source>
</reference>
<proteinExistence type="predicted"/>
<protein>
    <submittedName>
        <fullName evidence="1">Unnamed protein product</fullName>
    </submittedName>
</protein>
<dbReference type="Proteomes" id="UP001165064">
    <property type="component" value="Unassembled WGS sequence"/>
</dbReference>
<dbReference type="EMBL" id="BSXS01001860">
    <property type="protein sequence ID" value="GME77469.1"/>
    <property type="molecule type" value="Genomic_DNA"/>
</dbReference>
<evidence type="ECO:0000313" key="1">
    <source>
        <dbReference type="EMBL" id="GME77469.1"/>
    </source>
</evidence>
<sequence>MKVLCVAEKNSISKSVSHTLGGGRVTTRNSSITFVKNYDFTFEFSNWGRCDVTMTCVAGHITGVDFPSDYRWGRCDPGALYHAPLQVQANGTNAQKIADNIKKEARNANYLMIWTDCDREGEYIGWEIVQEAAKGNRNFTVDTAFRAQFAHLERNHVLHAAHNPVRLDKNAIDAVRTRMEIDLITGSSFTRFLTGFMKNAIHYLKDGDIISYGGCQFPTLGFVVDRYKRTKRFVPEDFWHIDISIKKIGAGHSKKTDLVWERGRLFDKLAVLCLYQNCVNKDNDRARVQSLQTKPTSNWAPLPLTTVELQKDCSRFFRMSAKDALDAAEKLYQSGFVSYPRTETDSFPAAMDLKHFIQKQTPSDAWGQYANDLINVPGKFRQPRGGRHDDKAHPPIHPVAFTANLSNPTQAKVYEYIVRRFLACCSHDATGSQTTLKVKWGTESFFTSGLMVKELNYLEVYTYRHWSSSNREIPAVEPGEEVKISKAGIGSGKTAPPPKLTETELIALMDRNGIGTDATIAEHIEKIIARNYITKSKERGTTVLNPTSLGYGLVEGFSQIGFDSISLTKPFLRKKLEDKLKMICDGSATKPQVCQEILDMYREAFALANQNKRLILQCCEDAERNA</sequence>
<gene>
    <name evidence="1" type="ORF">Amon02_000304800</name>
</gene>
<name>A0ACB5SZ88_AMBMO</name>
<accession>A0ACB5SZ88</accession>
<comment type="caution">
    <text evidence="1">The sequence shown here is derived from an EMBL/GenBank/DDBJ whole genome shotgun (WGS) entry which is preliminary data.</text>
</comment>
<evidence type="ECO:0000313" key="2">
    <source>
        <dbReference type="Proteomes" id="UP001165064"/>
    </source>
</evidence>